<dbReference type="Proteomes" id="UP000034325">
    <property type="component" value="Unassembled WGS sequence"/>
</dbReference>
<accession>A0A0G0PFK4</accession>
<feature type="non-terminal residue" evidence="2">
    <location>
        <position position="1"/>
    </location>
</feature>
<reference evidence="2 3" key="1">
    <citation type="journal article" date="2015" name="Nature">
        <title>rRNA introns, odd ribosomes, and small enigmatic genomes across a large radiation of phyla.</title>
        <authorList>
            <person name="Brown C.T."/>
            <person name="Hug L.A."/>
            <person name="Thomas B.C."/>
            <person name="Sharon I."/>
            <person name="Castelle C.J."/>
            <person name="Singh A."/>
            <person name="Wilkins M.J."/>
            <person name="Williams K.H."/>
            <person name="Banfield J.F."/>
        </authorList>
    </citation>
    <scope>NUCLEOTIDE SEQUENCE [LARGE SCALE GENOMIC DNA]</scope>
</reference>
<keyword evidence="1" id="KW-0472">Membrane</keyword>
<dbReference type="EMBL" id="LBWA01000022">
    <property type="protein sequence ID" value="KKQ96919.1"/>
    <property type="molecule type" value="Genomic_DNA"/>
</dbReference>
<feature type="transmembrane region" description="Helical" evidence="1">
    <location>
        <begin position="128"/>
        <end position="150"/>
    </location>
</feature>
<evidence type="ECO:0000256" key="1">
    <source>
        <dbReference type="SAM" id="Phobius"/>
    </source>
</evidence>
<organism evidence="2 3">
    <name type="scientific">Candidatus Woesebacteria bacterium GW2011_GWA1_39_12</name>
    <dbReference type="NCBI Taxonomy" id="1618549"/>
    <lineage>
        <taxon>Bacteria</taxon>
        <taxon>Candidatus Woeseibacteriota</taxon>
    </lineage>
</organism>
<dbReference type="InterPro" id="IPR029044">
    <property type="entry name" value="Nucleotide-diphossugar_trans"/>
</dbReference>
<dbReference type="AlphaFoldDB" id="A0A0G0PFK4"/>
<evidence type="ECO:0000313" key="2">
    <source>
        <dbReference type="EMBL" id="KKQ96919.1"/>
    </source>
</evidence>
<sequence length="197" mass="22366">ENQTADSVAGFYQPTGETPFQQAVAPFVAVMPNQFNPDTYLPSSRSVAFTKDAWRVAGGYPGHLNYCEDLVFARALKSQTRLAVAPGAIVHWRQVSTLPQFFRQIATYARGDWEADYTPHLLKIISVFLRYTIFIFVKPLFLLYLFWPILKHSRQSRDPQVLIWAPALQLTADAAIIFATITFFLPFPRITPQPQSV</sequence>
<evidence type="ECO:0008006" key="4">
    <source>
        <dbReference type="Google" id="ProtNLM"/>
    </source>
</evidence>
<keyword evidence="1" id="KW-1133">Transmembrane helix</keyword>
<proteinExistence type="predicted"/>
<comment type="caution">
    <text evidence="2">The sequence shown here is derived from an EMBL/GenBank/DDBJ whole genome shotgun (WGS) entry which is preliminary data.</text>
</comment>
<protein>
    <recommendedName>
        <fullName evidence="4">Glycosyltransferase 2-like domain-containing protein</fullName>
    </recommendedName>
</protein>
<keyword evidence="1" id="KW-0812">Transmembrane</keyword>
<evidence type="ECO:0000313" key="3">
    <source>
        <dbReference type="Proteomes" id="UP000034325"/>
    </source>
</evidence>
<dbReference type="SUPFAM" id="SSF53448">
    <property type="entry name" value="Nucleotide-diphospho-sugar transferases"/>
    <property type="match status" value="1"/>
</dbReference>
<gene>
    <name evidence="2" type="ORF">UT23_C0022G0011</name>
</gene>
<feature type="transmembrane region" description="Helical" evidence="1">
    <location>
        <begin position="162"/>
        <end position="187"/>
    </location>
</feature>
<name>A0A0G0PFK4_9BACT</name>